<dbReference type="EMBL" id="LN831790">
    <property type="protein sequence ID" value="CQR64168.1"/>
    <property type="molecule type" value="Genomic_DNA"/>
</dbReference>
<keyword evidence="2" id="KW-0812">Transmembrane</keyword>
<protein>
    <submittedName>
        <fullName evidence="3">Uncharacterized protein</fullName>
    </submittedName>
</protein>
<feature type="region of interest" description="Disordered" evidence="1">
    <location>
        <begin position="378"/>
        <end position="427"/>
    </location>
</feature>
<evidence type="ECO:0000256" key="2">
    <source>
        <dbReference type="SAM" id="Phobius"/>
    </source>
</evidence>
<accession>A0A0F7VZZ2</accession>
<dbReference type="KEGG" id="sle:sle_47100"/>
<feature type="transmembrane region" description="Helical" evidence="2">
    <location>
        <begin position="71"/>
        <end position="87"/>
    </location>
</feature>
<proteinExistence type="predicted"/>
<sequence length="427" mass="44784">MDNVKFLPGPAIPASGAAVWPLPDAERWRAARLPAVFAPVPACWTLLPLVLAVSVLLAWAQPAQTPSGTVWDGYAGTVLLFCLPWWYRFLPGAAAVAAPLTCLQAVVDLAVLPPGDTPARVGDGAVIALSAYVFAGSVLRLRCRRRQREIALAVAGGTRAELPPPLPAPHRRRGLRRILAGSALCLGAAALLAWGLAADLAAGDGSHPYDAFGQQFFALVLLVPGSTLLGRGATARRAARSLHRGPQPVLRIGLRDSGPVSSGRRWLLPDATTTTARPLIAFRHRYEDVVFEARTLLGGAEERLRVEHHDINPYVEPFEALLFGVPAEGAEVVLEWAAFGPTGSTLVSEVTAVVLRQPAREGYLGTWEPAGTSYRLAERAEEARRRKERSPAGSSRTSGSSSGGGCGSGSSCGSSCSSCGGGCGGGD</sequence>
<dbReference type="Proteomes" id="UP000035016">
    <property type="component" value="Chromosome Chromosome"/>
</dbReference>
<feature type="transmembrane region" description="Helical" evidence="2">
    <location>
        <begin position="178"/>
        <end position="196"/>
    </location>
</feature>
<dbReference type="RefSeq" id="WP_047122041.1">
    <property type="nucleotide sequence ID" value="NZ_AZSD01000542.1"/>
</dbReference>
<keyword evidence="2" id="KW-0472">Membrane</keyword>
<evidence type="ECO:0000313" key="4">
    <source>
        <dbReference type="Proteomes" id="UP000035016"/>
    </source>
</evidence>
<gene>
    <name evidence="3" type="primary">sle_47100</name>
</gene>
<evidence type="ECO:0000313" key="3">
    <source>
        <dbReference type="EMBL" id="CQR64168.1"/>
    </source>
</evidence>
<feature type="transmembrane region" description="Helical" evidence="2">
    <location>
        <begin position="36"/>
        <end position="59"/>
    </location>
</feature>
<feature type="transmembrane region" description="Helical" evidence="2">
    <location>
        <begin position="124"/>
        <end position="141"/>
    </location>
</feature>
<feature type="transmembrane region" description="Helical" evidence="2">
    <location>
        <begin position="216"/>
        <end position="234"/>
    </location>
</feature>
<feature type="compositionally biased region" description="Gly residues" evidence="1">
    <location>
        <begin position="401"/>
        <end position="410"/>
    </location>
</feature>
<evidence type="ECO:0000256" key="1">
    <source>
        <dbReference type="SAM" id="MobiDB-lite"/>
    </source>
</evidence>
<name>A0A0F7VZZ2_STRLW</name>
<keyword evidence="2" id="KW-1133">Transmembrane helix</keyword>
<dbReference type="AlphaFoldDB" id="A0A0F7VZZ2"/>
<reference evidence="3 4" key="1">
    <citation type="submission" date="2015-02" db="EMBL/GenBank/DDBJ databases">
        <authorList>
            <person name="Gomez-Escribano P.J."/>
        </authorList>
    </citation>
    <scope>NUCLEOTIDE SEQUENCE [LARGE SCALE GENOMIC DNA]</scope>
    <source>
        <strain evidence="4">C34 (DSM 42122 / NRRL B-24963)</strain>
    </source>
</reference>
<organism evidence="3 4">
    <name type="scientific">Streptomyces leeuwenhoekii</name>
    <dbReference type="NCBI Taxonomy" id="1437453"/>
    <lineage>
        <taxon>Bacteria</taxon>
        <taxon>Bacillati</taxon>
        <taxon>Actinomycetota</taxon>
        <taxon>Actinomycetes</taxon>
        <taxon>Kitasatosporales</taxon>
        <taxon>Streptomycetaceae</taxon>
        <taxon>Streptomyces</taxon>
    </lineage>
</organism>